<evidence type="ECO:0000313" key="3">
    <source>
        <dbReference type="Proteomes" id="UP000282321"/>
    </source>
</evidence>
<evidence type="ECO:0000256" key="1">
    <source>
        <dbReference type="SAM" id="Phobius"/>
    </source>
</evidence>
<comment type="caution">
    <text evidence="2">The sequence shown here is derived from an EMBL/GenBank/DDBJ whole genome shotgun (WGS) entry which is preliminary data.</text>
</comment>
<dbReference type="InterPro" id="IPR030802">
    <property type="entry name" value="Permease_MalE"/>
</dbReference>
<feature type="transmembrane region" description="Helical" evidence="1">
    <location>
        <begin position="83"/>
        <end position="101"/>
    </location>
</feature>
<dbReference type="GO" id="GO:0043190">
    <property type="term" value="C:ATP-binding cassette (ABC) transporter complex"/>
    <property type="evidence" value="ECO:0007669"/>
    <property type="project" value="InterPro"/>
</dbReference>
<dbReference type="Proteomes" id="UP000282321">
    <property type="component" value="Unassembled WGS sequence"/>
</dbReference>
<dbReference type="GO" id="GO:0005548">
    <property type="term" value="F:phospholipid transporter activity"/>
    <property type="evidence" value="ECO:0007669"/>
    <property type="project" value="TreeGrafter"/>
</dbReference>
<organism evidence="2 3">
    <name type="scientific">candidate division TA06 bacterium</name>
    <dbReference type="NCBI Taxonomy" id="2250710"/>
    <lineage>
        <taxon>Bacteria</taxon>
        <taxon>Bacteria division TA06</taxon>
    </lineage>
</organism>
<evidence type="ECO:0008006" key="4">
    <source>
        <dbReference type="Google" id="ProtNLM"/>
    </source>
</evidence>
<sequence>MNFIINSIGGIFYILFYSLFKRHNIGHKIELTFHEIVRTGIESIGIVTIASILCGLIAVFIIDQRLGSYIPEFYITEAISKSVIIELGALGASIALVGRVGTRITAEIATMKVNEEIDALETMAIDPYDYLVYPKMMASLVSYPIMVVFSELLIIFGAMLFLVYIKGFGLKTFLFGIREHFRMLEFIQSLIKGAVFGLMSTSISCYFGITASKGAKGVGEATTNAVVYSVVMIFLFDYIIIRIFSLWL</sequence>
<evidence type="ECO:0000313" key="2">
    <source>
        <dbReference type="EMBL" id="RKX67614.1"/>
    </source>
</evidence>
<name>A0A660S9Y0_UNCT6</name>
<dbReference type="AlphaFoldDB" id="A0A660S9Y0"/>
<protein>
    <recommendedName>
        <fullName evidence="4">ABC transporter permease</fullName>
    </recommendedName>
</protein>
<dbReference type="PANTHER" id="PTHR30188">
    <property type="entry name" value="ABC TRANSPORTER PERMEASE PROTEIN-RELATED"/>
    <property type="match status" value="1"/>
</dbReference>
<keyword evidence="1" id="KW-0812">Transmembrane</keyword>
<dbReference type="EMBL" id="QNBC01000015">
    <property type="protein sequence ID" value="RKX67614.1"/>
    <property type="molecule type" value="Genomic_DNA"/>
</dbReference>
<keyword evidence="1" id="KW-0472">Membrane</keyword>
<feature type="transmembrane region" description="Helical" evidence="1">
    <location>
        <begin position="221"/>
        <end position="241"/>
    </location>
</feature>
<reference evidence="2 3" key="1">
    <citation type="submission" date="2018-06" db="EMBL/GenBank/DDBJ databases">
        <title>Extensive metabolic versatility and redundancy in microbially diverse, dynamic hydrothermal sediments.</title>
        <authorList>
            <person name="Dombrowski N."/>
            <person name="Teske A."/>
            <person name="Baker B.J."/>
        </authorList>
    </citation>
    <scope>NUCLEOTIDE SEQUENCE [LARGE SCALE GENOMIC DNA]</scope>
    <source>
        <strain evidence="2">B35_G9</strain>
    </source>
</reference>
<feature type="transmembrane region" description="Helical" evidence="1">
    <location>
        <begin position="141"/>
        <end position="165"/>
    </location>
</feature>
<proteinExistence type="predicted"/>
<feature type="transmembrane region" description="Helical" evidence="1">
    <location>
        <begin position="43"/>
        <end position="62"/>
    </location>
</feature>
<dbReference type="Pfam" id="PF02405">
    <property type="entry name" value="MlaE"/>
    <property type="match status" value="1"/>
</dbReference>
<keyword evidence="1" id="KW-1133">Transmembrane helix</keyword>
<gene>
    <name evidence="2" type="ORF">DRP44_01935</name>
</gene>
<accession>A0A660S9Y0</accession>
<feature type="transmembrane region" description="Helical" evidence="1">
    <location>
        <begin position="186"/>
        <end position="209"/>
    </location>
</feature>